<evidence type="ECO:0000313" key="3">
    <source>
        <dbReference type="EMBL" id="KAA1109810.1"/>
    </source>
</evidence>
<proteinExistence type="predicted"/>
<feature type="compositionally biased region" description="Basic and acidic residues" evidence="1">
    <location>
        <begin position="65"/>
        <end position="79"/>
    </location>
</feature>
<organism evidence="3 4">
    <name type="scientific">Puccinia graminis f. sp. tritici</name>
    <dbReference type="NCBI Taxonomy" id="56615"/>
    <lineage>
        <taxon>Eukaryota</taxon>
        <taxon>Fungi</taxon>
        <taxon>Dikarya</taxon>
        <taxon>Basidiomycota</taxon>
        <taxon>Pucciniomycotina</taxon>
        <taxon>Pucciniomycetes</taxon>
        <taxon>Pucciniales</taxon>
        <taxon>Pucciniaceae</taxon>
        <taxon>Puccinia</taxon>
    </lineage>
</organism>
<feature type="domain" description="Tet-like 2OG-Fe(II) oxygenase" evidence="2">
    <location>
        <begin position="127"/>
        <end position="335"/>
    </location>
</feature>
<dbReference type="AlphaFoldDB" id="A0A5B0Q9A6"/>
<dbReference type="Proteomes" id="UP000325313">
    <property type="component" value="Unassembled WGS sequence"/>
</dbReference>
<evidence type="ECO:0000313" key="4">
    <source>
        <dbReference type="Proteomes" id="UP000325313"/>
    </source>
</evidence>
<evidence type="ECO:0000256" key="1">
    <source>
        <dbReference type="SAM" id="MobiDB-lite"/>
    </source>
</evidence>
<sequence length="394" mass="44919">MSVTKAYLKWKKNQCRMKKKADQRQSQVSLAVDETTALPKTDPKSRASPITWSNRRHQEVNLYPHNEKPKANDDPNRKPTADEIKYALDLAGKFYYFGKGKIALLDEDNQYEVIALIEFIPFEKLSEKEKTDLNTVALFLNSVRKFVNTVGSDSRSWGGNMWMVGWRKAMQSYQLFGRYRDKKAIAAARGEYDKLMKESSKSSNILGKMFQDFANVAFEEDRELMKKFGIPAFASLDFDSPLEETDCAPNISFTRNEFFNPSHFDKDDLSEFAFGLFFPISRASGEFAGGALNSDISGGNFVFPDLKCGINFGQQNGIVKMVWRARDYRHCTLPSTNIRPYTRSGISLQINKKAASTARDIRNGTILKRPSNRGKDPTKFYYGDHQTYMNDTGK</sequence>
<dbReference type="EMBL" id="VDEP01000304">
    <property type="protein sequence ID" value="KAA1109810.1"/>
    <property type="molecule type" value="Genomic_DNA"/>
</dbReference>
<accession>A0A5B0Q9A6</accession>
<dbReference type="Pfam" id="PF20515">
    <property type="entry name" value="2OG-FeII_Oxy_6"/>
    <property type="match status" value="1"/>
</dbReference>
<dbReference type="InterPro" id="IPR046798">
    <property type="entry name" value="2OG-FeII_Oxy_6"/>
</dbReference>
<gene>
    <name evidence="3" type="ORF">PGTUg99_035381</name>
</gene>
<reference evidence="3 4" key="1">
    <citation type="submission" date="2019-05" db="EMBL/GenBank/DDBJ databases">
        <title>Emergence of the Ug99 lineage of the wheat stem rust pathogen through somatic hybridization.</title>
        <authorList>
            <person name="Li F."/>
            <person name="Upadhyaya N.M."/>
            <person name="Sperschneider J."/>
            <person name="Matny O."/>
            <person name="Nguyen-Phuc H."/>
            <person name="Mago R."/>
            <person name="Raley C."/>
            <person name="Miller M.E."/>
            <person name="Silverstein K.A.T."/>
            <person name="Henningsen E."/>
            <person name="Hirsch C.D."/>
            <person name="Visser B."/>
            <person name="Pretorius Z.A."/>
            <person name="Steffenson B.J."/>
            <person name="Schwessinger B."/>
            <person name="Dodds P.N."/>
            <person name="Figueroa M."/>
        </authorList>
    </citation>
    <scope>NUCLEOTIDE SEQUENCE [LARGE SCALE GENOMIC DNA]</scope>
    <source>
        <strain evidence="3 4">Ug99</strain>
    </source>
</reference>
<protein>
    <recommendedName>
        <fullName evidence="2">Tet-like 2OG-Fe(II) oxygenase domain-containing protein</fullName>
    </recommendedName>
</protein>
<feature type="region of interest" description="Disordered" evidence="1">
    <location>
        <begin position="18"/>
        <end position="79"/>
    </location>
</feature>
<evidence type="ECO:0000259" key="2">
    <source>
        <dbReference type="Pfam" id="PF20515"/>
    </source>
</evidence>
<name>A0A5B0Q9A6_PUCGR</name>
<comment type="caution">
    <text evidence="3">The sequence shown here is derived from an EMBL/GenBank/DDBJ whole genome shotgun (WGS) entry which is preliminary data.</text>
</comment>